<dbReference type="AlphaFoldDB" id="A0A1T4LTK8"/>
<dbReference type="PANTHER" id="PTHR43649">
    <property type="entry name" value="ARABINOSE-BINDING PROTEIN-RELATED"/>
    <property type="match status" value="1"/>
</dbReference>
<feature type="signal peptide" evidence="4">
    <location>
        <begin position="1"/>
        <end position="23"/>
    </location>
</feature>
<evidence type="ECO:0000313" key="5">
    <source>
        <dbReference type="EMBL" id="SJZ57961.1"/>
    </source>
</evidence>
<protein>
    <submittedName>
        <fullName evidence="5">Multiple sugar transport system substrate-binding protein</fullName>
    </submittedName>
</protein>
<keyword evidence="4" id="KW-0732">Signal</keyword>
<dbReference type="GO" id="GO:0042597">
    <property type="term" value="C:periplasmic space"/>
    <property type="evidence" value="ECO:0007669"/>
    <property type="project" value="UniProtKB-SubCell"/>
</dbReference>
<keyword evidence="5" id="KW-0762">Sugar transport</keyword>
<dbReference type="Pfam" id="PF13416">
    <property type="entry name" value="SBP_bac_8"/>
    <property type="match status" value="1"/>
</dbReference>
<dbReference type="RefSeq" id="WP_085933307.1">
    <property type="nucleotide sequence ID" value="NZ_FUWJ01000001.1"/>
</dbReference>
<feature type="chain" id="PRO_5013363870" evidence="4">
    <location>
        <begin position="24"/>
        <end position="419"/>
    </location>
</feature>
<evidence type="ECO:0000256" key="4">
    <source>
        <dbReference type="SAM" id="SignalP"/>
    </source>
</evidence>
<name>A0A1T4LTK8_9HYPH</name>
<keyword evidence="3" id="KW-0574">Periplasm</keyword>
<dbReference type="SUPFAM" id="SSF53850">
    <property type="entry name" value="Periplasmic binding protein-like II"/>
    <property type="match status" value="1"/>
</dbReference>
<dbReference type="Gene3D" id="3.40.190.10">
    <property type="entry name" value="Periplasmic binding protein-like II"/>
    <property type="match status" value="2"/>
</dbReference>
<evidence type="ECO:0000256" key="1">
    <source>
        <dbReference type="ARBA" id="ARBA00004418"/>
    </source>
</evidence>
<dbReference type="STRING" id="225324.SAMN02745126_01709"/>
<dbReference type="OrthoDB" id="2509690at2"/>
<dbReference type="Proteomes" id="UP000190092">
    <property type="component" value="Unassembled WGS sequence"/>
</dbReference>
<reference evidence="6" key="1">
    <citation type="submission" date="2017-02" db="EMBL/GenBank/DDBJ databases">
        <authorList>
            <person name="Varghese N."/>
            <person name="Submissions S."/>
        </authorList>
    </citation>
    <scope>NUCLEOTIDE SEQUENCE [LARGE SCALE GENOMIC DNA]</scope>
    <source>
        <strain evidence="6">ATCC 27094</strain>
    </source>
</reference>
<evidence type="ECO:0000313" key="6">
    <source>
        <dbReference type="Proteomes" id="UP000190092"/>
    </source>
</evidence>
<evidence type="ECO:0000256" key="3">
    <source>
        <dbReference type="ARBA" id="ARBA00022764"/>
    </source>
</evidence>
<keyword evidence="6" id="KW-1185">Reference proteome</keyword>
<sequence length="419" mass="45593">MRRFLLPFILLLTAVASGRAALAVEITVLYPQPYLYQAPIEEIVKAFAEKRPDIQVKLLAPTKAYEETASAVLRGAITGSMPDVAFNGTNLMHLFVDRKLAVALDGFVSKEADWDKQGYVPGMISTGKVNGQLYGLPFALSTPILYMNVDLLRKAGGNPDAPPQTWPELLALAHKITDPAGNTHGAYMLWTTTGNYLWQELLFTHDGEMLSADGKKVGFDTPAGLKTFEILRDLVTEGGMPNLTDDQGTQAFIAGQIGFYLGSSARVNSLMGKVGKRFELRTAPFPSPRPDSKIVSGGGTMMIFAKDPAKQAAAWDFIKFAAGPIGQTIMVRHIGYMPSNQIAIDTPELLGDYYKNNPNMRTAISQLARTRPWLGFPGENSLKAIQVIYDNMEAVVAGKATPEVALQRSATQVQALLPK</sequence>
<dbReference type="PANTHER" id="PTHR43649:SF12">
    <property type="entry name" value="DIACETYLCHITOBIOSE BINDING PROTEIN DASA"/>
    <property type="match status" value="1"/>
</dbReference>
<organism evidence="5 6">
    <name type="scientific">Enhydrobacter aerosaccus</name>
    <dbReference type="NCBI Taxonomy" id="225324"/>
    <lineage>
        <taxon>Bacteria</taxon>
        <taxon>Pseudomonadati</taxon>
        <taxon>Pseudomonadota</taxon>
        <taxon>Alphaproteobacteria</taxon>
        <taxon>Hyphomicrobiales</taxon>
        <taxon>Enhydrobacter</taxon>
    </lineage>
</organism>
<dbReference type="CDD" id="cd14748">
    <property type="entry name" value="PBP2_UgpB"/>
    <property type="match status" value="1"/>
</dbReference>
<dbReference type="InterPro" id="IPR006059">
    <property type="entry name" value="SBP"/>
</dbReference>
<evidence type="ECO:0000256" key="2">
    <source>
        <dbReference type="ARBA" id="ARBA00008520"/>
    </source>
</evidence>
<dbReference type="EMBL" id="FUWJ01000001">
    <property type="protein sequence ID" value="SJZ57961.1"/>
    <property type="molecule type" value="Genomic_DNA"/>
</dbReference>
<dbReference type="InterPro" id="IPR050490">
    <property type="entry name" value="Bact_solute-bd_prot1"/>
</dbReference>
<comment type="subcellular location">
    <subcellularLocation>
        <location evidence="1">Periplasm</location>
    </subcellularLocation>
</comment>
<comment type="similarity">
    <text evidence="2">Belongs to the bacterial solute-binding protein 1 family.</text>
</comment>
<gene>
    <name evidence="5" type="ORF">SAMN02745126_01709</name>
</gene>
<proteinExistence type="inferred from homology"/>
<keyword evidence="5" id="KW-0813">Transport</keyword>
<accession>A0A1T4LTK8</accession>